<protein>
    <submittedName>
        <fullName evidence="2">Uncharacterized protein</fullName>
    </submittedName>
</protein>
<comment type="caution">
    <text evidence="2">The sequence shown here is derived from an EMBL/GenBank/DDBJ whole genome shotgun (WGS) entry which is preliminary data.</text>
</comment>
<accession>X6L9C0</accession>
<gene>
    <name evidence="2" type="ORF">RFI_39602</name>
</gene>
<reference evidence="2 3" key="1">
    <citation type="journal article" date="2013" name="Curr. Biol.">
        <title>The Genome of the Foraminiferan Reticulomyxa filosa.</title>
        <authorList>
            <person name="Glockner G."/>
            <person name="Hulsmann N."/>
            <person name="Schleicher M."/>
            <person name="Noegel A.A."/>
            <person name="Eichinger L."/>
            <person name="Gallinger C."/>
            <person name="Pawlowski J."/>
            <person name="Sierra R."/>
            <person name="Euteneuer U."/>
            <person name="Pillet L."/>
            <person name="Moustafa A."/>
            <person name="Platzer M."/>
            <person name="Groth M."/>
            <person name="Szafranski K."/>
            <person name="Schliwa M."/>
        </authorList>
    </citation>
    <scope>NUCLEOTIDE SEQUENCE [LARGE SCALE GENOMIC DNA]</scope>
</reference>
<feature type="transmembrane region" description="Helical" evidence="1">
    <location>
        <begin position="123"/>
        <end position="144"/>
    </location>
</feature>
<evidence type="ECO:0000256" key="1">
    <source>
        <dbReference type="SAM" id="Phobius"/>
    </source>
</evidence>
<dbReference type="Proteomes" id="UP000023152">
    <property type="component" value="Unassembled WGS sequence"/>
</dbReference>
<keyword evidence="1" id="KW-0812">Transmembrane</keyword>
<feature type="transmembrane region" description="Helical" evidence="1">
    <location>
        <begin position="150"/>
        <end position="172"/>
    </location>
</feature>
<dbReference type="EMBL" id="ASPP01048177">
    <property type="protein sequence ID" value="ETN97925.1"/>
    <property type="molecule type" value="Genomic_DNA"/>
</dbReference>
<keyword evidence="3" id="KW-1185">Reference proteome</keyword>
<name>X6L9C0_RETFI</name>
<keyword evidence="1" id="KW-1133">Transmembrane helix</keyword>
<dbReference type="AlphaFoldDB" id="X6L9C0"/>
<sequence length="176" mass="20919">MKEKEASEMKILRKVCLLNDPNSIEYRQINKQQLHNNLNQIEYHLKLIGFEKGYTSTRGDVVSTRQKLNSKDKVVTTPKTYNSNKEDAPLTVMWRYTSDQTDPCGGEIEFSHFSCSRHCASCVWVYCLKKFNFFFFYVVCKYFALLKDFWFCIEVWFLCGFFANFFFATIFFKKII</sequence>
<evidence type="ECO:0000313" key="2">
    <source>
        <dbReference type="EMBL" id="ETN97925.1"/>
    </source>
</evidence>
<evidence type="ECO:0000313" key="3">
    <source>
        <dbReference type="Proteomes" id="UP000023152"/>
    </source>
</evidence>
<proteinExistence type="predicted"/>
<organism evidence="2 3">
    <name type="scientific">Reticulomyxa filosa</name>
    <dbReference type="NCBI Taxonomy" id="46433"/>
    <lineage>
        <taxon>Eukaryota</taxon>
        <taxon>Sar</taxon>
        <taxon>Rhizaria</taxon>
        <taxon>Retaria</taxon>
        <taxon>Foraminifera</taxon>
        <taxon>Monothalamids</taxon>
        <taxon>Reticulomyxidae</taxon>
        <taxon>Reticulomyxa</taxon>
    </lineage>
</organism>
<keyword evidence="1" id="KW-0472">Membrane</keyword>